<evidence type="ECO:0000256" key="5">
    <source>
        <dbReference type="ARBA" id="ARBA00023136"/>
    </source>
</evidence>
<dbReference type="GO" id="GO:0005886">
    <property type="term" value="C:plasma membrane"/>
    <property type="evidence" value="ECO:0007669"/>
    <property type="project" value="TreeGrafter"/>
</dbReference>
<dbReference type="EMBL" id="FUYB01000005">
    <property type="protein sequence ID" value="SKA76147.1"/>
    <property type="molecule type" value="Genomic_DNA"/>
</dbReference>
<feature type="transmembrane region" description="Helical" evidence="6">
    <location>
        <begin position="62"/>
        <end position="79"/>
    </location>
</feature>
<keyword evidence="5 6" id="KW-0472">Membrane</keyword>
<dbReference type="OrthoDB" id="5177430at2"/>
<dbReference type="PANTHER" id="PTHR23291:SF50">
    <property type="entry name" value="PROTEIN LIFEGUARD 4"/>
    <property type="match status" value="1"/>
</dbReference>
<feature type="transmembrane region" description="Helical" evidence="6">
    <location>
        <begin position="181"/>
        <end position="199"/>
    </location>
</feature>
<feature type="transmembrane region" description="Helical" evidence="6">
    <location>
        <begin position="125"/>
        <end position="146"/>
    </location>
</feature>
<evidence type="ECO:0000256" key="1">
    <source>
        <dbReference type="ARBA" id="ARBA00004141"/>
    </source>
</evidence>
<evidence type="ECO:0008006" key="9">
    <source>
        <dbReference type="Google" id="ProtNLM"/>
    </source>
</evidence>
<keyword evidence="8" id="KW-1185">Reference proteome</keyword>
<evidence type="ECO:0000256" key="2">
    <source>
        <dbReference type="ARBA" id="ARBA00010350"/>
    </source>
</evidence>
<dbReference type="AlphaFoldDB" id="A0A1T4WG25"/>
<gene>
    <name evidence="7" type="ORF">SAMN02745130_01636</name>
</gene>
<evidence type="ECO:0000313" key="7">
    <source>
        <dbReference type="EMBL" id="SKA76147.1"/>
    </source>
</evidence>
<accession>A0A1T4WG25</accession>
<dbReference type="RefSeq" id="WP_078922097.1">
    <property type="nucleotide sequence ID" value="NZ_FUYB01000005.1"/>
</dbReference>
<evidence type="ECO:0000256" key="6">
    <source>
        <dbReference type="RuleBase" id="RU004379"/>
    </source>
</evidence>
<feature type="transmembrane region" description="Helical" evidence="6">
    <location>
        <begin position="153"/>
        <end position="175"/>
    </location>
</feature>
<keyword evidence="4 6" id="KW-1133">Transmembrane helix</keyword>
<name>A0A1T4WG25_9GAMM</name>
<dbReference type="Pfam" id="PF01027">
    <property type="entry name" value="Bax1-I"/>
    <property type="match status" value="1"/>
</dbReference>
<dbReference type="STRING" id="92487.SAMN02745130_01636"/>
<reference evidence="7 8" key="1">
    <citation type="submission" date="2017-02" db="EMBL/GenBank/DDBJ databases">
        <authorList>
            <person name="Peterson S.W."/>
        </authorList>
    </citation>
    <scope>NUCLEOTIDE SEQUENCE [LARGE SCALE GENOMIC DNA]</scope>
    <source>
        <strain evidence="7 8">ATCC 49788</strain>
    </source>
</reference>
<proteinExistence type="inferred from homology"/>
<keyword evidence="3 6" id="KW-0812">Transmembrane</keyword>
<comment type="similarity">
    <text evidence="2 6">Belongs to the BI1 family.</text>
</comment>
<dbReference type="InterPro" id="IPR006214">
    <property type="entry name" value="Bax_inhibitor_1-related"/>
</dbReference>
<dbReference type="Proteomes" id="UP000190460">
    <property type="component" value="Unassembled WGS sequence"/>
</dbReference>
<evidence type="ECO:0000256" key="4">
    <source>
        <dbReference type="ARBA" id="ARBA00022989"/>
    </source>
</evidence>
<organism evidence="7 8">
    <name type="scientific">Thiothrix eikelboomii</name>
    <dbReference type="NCBI Taxonomy" id="92487"/>
    <lineage>
        <taxon>Bacteria</taxon>
        <taxon>Pseudomonadati</taxon>
        <taxon>Pseudomonadota</taxon>
        <taxon>Gammaproteobacteria</taxon>
        <taxon>Thiotrichales</taxon>
        <taxon>Thiotrichaceae</taxon>
        <taxon>Thiothrix</taxon>
    </lineage>
</organism>
<feature type="transmembrane region" description="Helical" evidence="6">
    <location>
        <begin position="28"/>
        <end position="50"/>
    </location>
</feature>
<feature type="transmembrane region" description="Helical" evidence="6">
    <location>
        <begin position="211"/>
        <end position="230"/>
    </location>
</feature>
<comment type="subcellular location">
    <subcellularLocation>
        <location evidence="1">Membrane</location>
        <topology evidence="1">Multi-pass membrane protein</topology>
    </subcellularLocation>
</comment>
<evidence type="ECO:0000256" key="3">
    <source>
        <dbReference type="ARBA" id="ARBA00022692"/>
    </source>
</evidence>
<sequence length="240" mass="25787">MAYLDTGTGLVVAQASEAERSTFIRRTYLHLGGAILAFALLEALLIRSGVAESFVVMLSGSKWSWLIVMALFMGVSYIADRWAHSAISRGMQYAGLGLFVVAEAIVFMPLIYMALQFTASTGSNVLLSAGLMTVMLAGGITFTAFSTKKNFSFLAPFITVGGFVALGLILASIIFGFSLGLVFFGAMVIFAGAVMLYQTSQIIHEYNSEQYVAASLGLFSSVALIFWYIVQFLMSLGSSD</sequence>
<feature type="transmembrane region" description="Helical" evidence="6">
    <location>
        <begin position="91"/>
        <end position="113"/>
    </location>
</feature>
<evidence type="ECO:0000313" key="8">
    <source>
        <dbReference type="Proteomes" id="UP000190460"/>
    </source>
</evidence>
<dbReference type="PANTHER" id="PTHR23291">
    <property type="entry name" value="BAX INHIBITOR-RELATED"/>
    <property type="match status" value="1"/>
</dbReference>
<protein>
    <recommendedName>
        <fullName evidence="9">Permease</fullName>
    </recommendedName>
</protein>